<dbReference type="Proteomes" id="UP000252585">
    <property type="component" value="Unassembled WGS sequence"/>
</dbReference>
<comment type="caution">
    <text evidence="1">The sequence shown here is derived from an EMBL/GenBank/DDBJ whole genome shotgun (WGS) entry which is preliminary data.</text>
</comment>
<dbReference type="InterPro" id="IPR015424">
    <property type="entry name" value="PyrdxlP-dep_Trfase"/>
</dbReference>
<sequence>MLQSIINGYIICGKVRIVMMFDPQYRKDNRFPPIIQELLQQGLLVLAAGTHVIRQVLITKEEIDQAVDLIEVVLKKY</sequence>
<dbReference type="EMBL" id="QPJJ01000019">
    <property type="protein sequence ID" value="RCW63173.1"/>
    <property type="molecule type" value="Genomic_DNA"/>
</dbReference>
<dbReference type="Gene3D" id="3.90.1150.10">
    <property type="entry name" value="Aspartate Aminotransferase, domain 1"/>
    <property type="match status" value="1"/>
</dbReference>
<evidence type="ECO:0000313" key="2">
    <source>
        <dbReference type="Proteomes" id="UP000252585"/>
    </source>
</evidence>
<proteinExistence type="predicted"/>
<reference evidence="1 2" key="1">
    <citation type="submission" date="2018-07" db="EMBL/GenBank/DDBJ databases">
        <title>Genomic Encyclopedia of Type Strains, Phase IV (KMG-IV): sequencing the most valuable type-strain genomes for metagenomic binning, comparative biology and taxonomic classification.</title>
        <authorList>
            <person name="Goeker M."/>
        </authorList>
    </citation>
    <scope>NUCLEOTIDE SEQUENCE [LARGE SCALE GENOMIC DNA]</scope>
    <source>
        <strain evidence="1 2">DSM 27696</strain>
    </source>
</reference>
<dbReference type="InterPro" id="IPR015422">
    <property type="entry name" value="PyrdxlP-dep_Trfase_small"/>
</dbReference>
<protein>
    <submittedName>
        <fullName evidence="1">Uncharacterized protein</fullName>
    </submittedName>
</protein>
<name>A0A368X5F4_9BACI</name>
<accession>A0A368X5F4</accession>
<dbReference type="RefSeq" id="WP_211315385.1">
    <property type="nucleotide sequence ID" value="NZ_QPJJ01000019.1"/>
</dbReference>
<keyword evidence="2" id="KW-1185">Reference proteome</keyword>
<dbReference type="AlphaFoldDB" id="A0A368X5F4"/>
<evidence type="ECO:0000313" key="1">
    <source>
        <dbReference type="EMBL" id="RCW63173.1"/>
    </source>
</evidence>
<dbReference type="SUPFAM" id="SSF53383">
    <property type="entry name" value="PLP-dependent transferases"/>
    <property type="match status" value="1"/>
</dbReference>
<gene>
    <name evidence="1" type="ORF">DFR57_11951</name>
</gene>
<organism evidence="1 2">
    <name type="scientific">Saliterribacillus persicus</name>
    <dbReference type="NCBI Taxonomy" id="930114"/>
    <lineage>
        <taxon>Bacteria</taxon>
        <taxon>Bacillati</taxon>
        <taxon>Bacillota</taxon>
        <taxon>Bacilli</taxon>
        <taxon>Bacillales</taxon>
        <taxon>Bacillaceae</taxon>
        <taxon>Saliterribacillus</taxon>
    </lineage>
</organism>